<dbReference type="Pfam" id="PF06169">
    <property type="entry name" value="DUF982"/>
    <property type="match status" value="1"/>
</dbReference>
<accession>A0ABV2R765</accession>
<reference evidence="1 2" key="1">
    <citation type="submission" date="2024-06" db="EMBL/GenBank/DDBJ databases">
        <title>Sorghum-associated microbial communities from plants grown in Nebraska, USA.</title>
        <authorList>
            <person name="Schachtman D."/>
        </authorList>
    </citation>
    <scope>NUCLEOTIDE SEQUENCE [LARGE SCALE GENOMIC DNA]</scope>
    <source>
        <strain evidence="1 2">3207</strain>
    </source>
</reference>
<keyword evidence="1" id="KW-0645">Protease</keyword>
<gene>
    <name evidence="1" type="ORF">ABIE08_004531</name>
</gene>
<keyword evidence="1" id="KW-0031">Aminopeptidase</keyword>
<dbReference type="EMBL" id="JBEPSM010000005">
    <property type="protein sequence ID" value="MET4636568.1"/>
    <property type="molecule type" value="Genomic_DNA"/>
</dbReference>
<comment type="caution">
    <text evidence="1">The sequence shown here is derived from an EMBL/GenBank/DDBJ whole genome shotgun (WGS) entry which is preliminary data.</text>
</comment>
<dbReference type="Gene3D" id="6.10.250.730">
    <property type="match status" value="1"/>
</dbReference>
<sequence length="98" mass="10630">MLSNMAHDFKPVFVWVTAGTLQAVGDVVRAAEILLKHWPEEFADTDQHHAARLACLEAWQDDGDVLEAREAFAAAAQEAGILAPDECALLVEQISSDA</sequence>
<keyword evidence="1" id="KW-0378">Hydrolase</keyword>
<proteinExistence type="predicted"/>
<protein>
    <submittedName>
        <fullName evidence="1">Aminopeptidase N</fullName>
    </submittedName>
</protein>
<keyword evidence="2" id="KW-1185">Reference proteome</keyword>
<dbReference type="GO" id="GO:0004177">
    <property type="term" value="F:aminopeptidase activity"/>
    <property type="evidence" value="ECO:0007669"/>
    <property type="project" value="UniProtKB-KW"/>
</dbReference>
<evidence type="ECO:0000313" key="2">
    <source>
        <dbReference type="Proteomes" id="UP001549321"/>
    </source>
</evidence>
<name>A0ABV2R765_9HYPH</name>
<evidence type="ECO:0000313" key="1">
    <source>
        <dbReference type="EMBL" id="MET4636568.1"/>
    </source>
</evidence>
<organism evidence="1 2">
    <name type="scientific">Kaistia defluvii</name>
    <dbReference type="NCBI Taxonomy" id="410841"/>
    <lineage>
        <taxon>Bacteria</taxon>
        <taxon>Pseudomonadati</taxon>
        <taxon>Pseudomonadota</taxon>
        <taxon>Alphaproteobacteria</taxon>
        <taxon>Hyphomicrobiales</taxon>
        <taxon>Kaistiaceae</taxon>
        <taxon>Kaistia</taxon>
    </lineage>
</organism>
<dbReference type="RefSeq" id="WP_354554257.1">
    <property type="nucleotide sequence ID" value="NZ_JBEPSM010000005.1"/>
</dbReference>
<dbReference type="Proteomes" id="UP001549321">
    <property type="component" value="Unassembled WGS sequence"/>
</dbReference>
<dbReference type="InterPro" id="IPR010385">
    <property type="entry name" value="DUF982"/>
</dbReference>